<dbReference type="Gene3D" id="1.20.1070.10">
    <property type="entry name" value="Rhodopsin 7-helix transmembrane proteins"/>
    <property type="match status" value="2"/>
</dbReference>
<name>A0AA39IPH8_9BILA</name>
<keyword evidence="2 5" id="KW-0812">Transmembrane</keyword>
<evidence type="ECO:0000256" key="5">
    <source>
        <dbReference type="SAM" id="Phobius"/>
    </source>
</evidence>
<evidence type="ECO:0000313" key="8">
    <source>
        <dbReference type="Proteomes" id="UP001175271"/>
    </source>
</evidence>
<dbReference type="PANTHER" id="PTHR23360:SF5">
    <property type="entry name" value="G-PROTEIN COUPLED RECEPTORS FAMILY 1 PROFILE DOMAIN-CONTAINING PROTEIN"/>
    <property type="match status" value="1"/>
</dbReference>
<dbReference type="GO" id="GO:0004930">
    <property type="term" value="F:G protein-coupled receptor activity"/>
    <property type="evidence" value="ECO:0007669"/>
    <property type="project" value="InterPro"/>
</dbReference>
<feature type="transmembrane region" description="Helical" evidence="5">
    <location>
        <begin position="141"/>
        <end position="163"/>
    </location>
</feature>
<feature type="domain" description="G-protein coupled receptors family 1 profile" evidence="6">
    <location>
        <begin position="33"/>
        <end position="155"/>
    </location>
</feature>
<dbReference type="PROSITE" id="PS50262">
    <property type="entry name" value="G_PROTEIN_RECEP_F1_2"/>
    <property type="match status" value="1"/>
</dbReference>
<keyword evidence="3 5" id="KW-1133">Transmembrane helix</keyword>
<dbReference type="Proteomes" id="UP001175271">
    <property type="component" value="Unassembled WGS sequence"/>
</dbReference>
<comment type="subcellular location">
    <subcellularLocation>
        <location evidence="1">Membrane</location>
    </subcellularLocation>
</comment>
<feature type="transmembrane region" description="Helical" evidence="5">
    <location>
        <begin position="20"/>
        <end position="42"/>
    </location>
</feature>
<comment type="caution">
    <text evidence="7">The sequence shown here is derived from an EMBL/GenBank/DDBJ whole genome shotgun (WGS) entry which is preliminary data.</text>
</comment>
<dbReference type="InterPro" id="IPR047130">
    <property type="entry name" value="7TM_GPCR_Srsx_nematod"/>
</dbReference>
<evidence type="ECO:0000256" key="1">
    <source>
        <dbReference type="ARBA" id="ARBA00004370"/>
    </source>
</evidence>
<evidence type="ECO:0000256" key="4">
    <source>
        <dbReference type="ARBA" id="ARBA00023136"/>
    </source>
</evidence>
<organism evidence="7 8">
    <name type="scientific">Steinernema hermaphroditum</name>
    <dbReference type="NCBI Taxonomy" id="289476"/>
    <lineage>
        <taxon>Eukaryota</taxon>
        <taxon>Metazoa</taxon>
        <taxon>Ecdysozoa</taxon>
        <taxon>Nematoda</taxon>
        <taxon>Chromadorea</taxon>
        <taxon>Rhabditida</taxon>
        <taxon>Tylenchina</taxon>
        <taxon>Panagrolaimomorpha</taxon>
        <taxon>Strongyloidoidea</taxon>
        <taxon>Steinernematidae</taxon>
        <taxon>Steinernema</taxon>
    </lineage>
</organism>
<feature type="transmembrane region" description="Helical" evidence="5">
    <location>
        <begin position="54"/>
        <end position="77"/>
    </location>
</feature>
<reference evidence="7" key="1">
    <citation type="submission" date="2023-06" db="EMBL/GenBank/DDBJ databases">
        <title>Genomic analysis of the entomopathogenic nematode Steinernema hermaphroditum.</title>
        <authorList>
            <person name="Schwarz E.M."/>
            <person name="Heppert J.K."/>
            <person name="Baniya A."/>
            <person name="Schwartz H.T."/>
            <person name="Tan C.-H."/>
            <person name="Antoshechkin I."/>
            <person name="Sternberg P.W."/>
            <person name="Goodrich-Blair H."/>
            <person name="Dillman A.R."/>
        </authorList>
    </citation>
    <scope>NUCLEOTIDE SEQUENCE</scope>
    <source>
        <strain evidence="7">PS9179</strain>
        <tissue evidence="7">Whole animal</tissue>
    </source>
</reference>
<protein>
    <recommendedName>
        <fullName evidence="6">G-protein coupled receptors family 1 profile domain-containing protein</fullName>
    </recommendedName>
</protein>
<evidence type="ECO:0000256" key="3">
    <source>
        <dbReference type="ARBA" id="ARBA00022989"/>
    </source>
</evidence>
<dbReference type="PANTHER" id="PTHR23360">
    <property type="entry name" value="G-PROTEIN COUPLED RECEPTORS FAMILY 1 PROFILE DOMAIN-CONTAINING PROTEIN-RELATED"/>
    <property type="match status" value="1"/>
</dbReference>
<sequence>MLATPAVTLSTFFLVGKVMSSIFIAISIVGCTGNFLIFLVTIKSKQLRCPCNILIGFQAVSDIIMQVSHIPFIYFAFAENLTEEKTLCMIAQAVTGVTENVWFASGSIINFGIVGIYYSLSKLLKNASPSDYQKINRSLSTMIVMYLFGWLLTMFGCTVVLLVAPNHRSFMTLELPLGTFININLAVPFFVYYFRSTLYRAEFRKLFGLEARPEAKSSTVRPST</sequence>
<keyword evidence="4 5" id="KW-0472">Membrane</keyword>
<feature type="transmembrane region" description="Helical" evidence="5">
    <location>
        <begin position="175"/>
        <end position="194"/>
    </location>
</feature>
<evidence type="ECO:0000256" key="2">
    <source>
        <dbReference type="ARBA" id="ARBA00022692"/>
    </source>
</evidence>
<evidence type="ECO:0000259" key="6">
    <source>
        <dbReference type="PROSITE" id="PS50262"/>
    </source>
</evidence>
<dbReference type="InterPro" id="IPR000276">
    <property type="entry name" value="GPCR_Rhodpsn"/>
</dbReference>
<dbReference type="SMART" id="SM01381">
    <property type="entry name" value="7TM_GPCR_Srsx"/>
    <property type="match status" value="1"/>
</dbReference>
<keyword evidence="8" id="KW-1185">Reference proteome</keyword>
<proteinExistence type="predicted"/>
<gene>
    <name evidence="7" type="ORF">QR680_009916</name>
</gene>
<dbReference type="Pfam" id="PF10320">
    <property type="entry name" value="7TM_GPCR_Srsx"/>
    <property type="match status" value="2"/>
</dbReference>
<dbReference type="SUPFAM" id="SSF81321">
    <property type="entry name" value="Family A G protein-coupled receptor-like"/>
    <property type="match status" value="1"/>
</dbReference>
<dbReference type="CDD" id="cd00637">
    <property type="entry name" value="7tm_classA_rhodopsin-like"/>
    <property type="match status" value="1"/>
</dbReference>
<feature type="transmembrane region" description="Helical" evidence="5">
    <location>
        <begin position="101"/>
        <end position="120"/>
    </location>
</feature>
<dbReference type="EMBL" id="JAUCMV010000001">
    <property type="protein sequence ID" value="KAK0426819.1"/>
    <property type="molecule type" value="Genomic_DNA"/>
</dbReference>
<dbReference type="AlphaFoldDB" id="A0AA39IPH8"/>
<dbReference type="GO" id="GO:0016020">
    <property type="term" value="C:membrane"/>
    <property type="evidence" value="ECO:0007669"/>
    <property type="project" value="UniProtKB-SubCell"/>
</dbReference>
<dbReference type="InterPro" id="IPR017452">
    <property type="entry name" value="GPCR_Rhodpsn_7TM"/>
</dbReference>
<evidence type="ECO:0000313" key="7">
    <source>
        <dbReference type="EMBL" id="KAK0426819.1"/>
    </source>
</evidence>
<dbReference type="InterPro" id="IPR019424">
    <property type="entry name" value="7TM_GPCR_Srsx"/>
</dbReference>
<accession>A0AA39IPH8</accession>